<evidence type="ECO:0000256" key="1">
    <source>
        <dbReference type="ARBA" id="ARBA00023125"/>
    </source>
</evidence>
<feature type="compositionally biased region" description="Basic residues" evidence="3">
    <location>
        <begin position="118"/>
        <end position="132"/>
    </location>
</feature>
<feature type="region of interest" description="Disordered" evidence="3">
    <location>
        <begin position="1"/>
        <end position="45"/>
    </location>
</feature>
<keyword evidence="2" id="KW-0539">Nucleus</keyword>
<dbReference type="SUPFAM" id="SSF47095">
    <property type="entry name" value="HMG-box"/>
    <property type="match status" value="2"/>
</dbReference>
<keyword evidence="6" id="KW-1185">Reference proteome</keyword>
<proteinExistence type="predicted"/>
<dbReference type="InterPro" id="IPR050342">
    <property type="entry name" value="HMGB"/>
</dbReference>
<sequence>MNISLGNGIEPSVPPMLGGRNGSLADRMQTSPMLHNNEGGGISKQADLSKISSIIGGDSSTSSGFDDLKKLNSGGLFPILATKKATEKVEKVAKPATTENLNNRSSASSKEVEEKVTVTKKRRPRKKWKKPKDKPNRPLSAYNLFFQQERALMLGNGNPPKEDPTEVEVEESSETSGDNSASAKRRIHRKTHGKVGFAEMARSIGSKWKSLPDSDKEVFVKQASKEKERYAKELSLWKEQQKVKEQQQQEMANSIAASNAHNDSNQSNGVDAFADSATKQRLALLQDVTRGNTDLSTINILRALQGQQQQQQQHQPQQQLGSDSNSNNLKSYPNAAEASANAIFQQFQGLLSQQQPQPTHLNPFLLASQGGVSGGNDMTPTSSLSLAEQLQLNTVAQQRMQLERLQMQQLLLQNQMAMSNVAAQAPVSNNPSLDMLQQQMNQQFQPNNVGNGNQLNFFPNQQRP</sequence>
<feature type="compositionally biased region" description="Polar residues" evidence="3">
    <location>
        <begin position="449"/>
        <end position="464"/>
    </location>
</feature>
<dbReference type="InterPro" id="IPR036910">
    <property type="entry name" value="HMG_box_dom_sf"/>
</dbReference>
<gene>
    <name evidence="5" type="ORF">CYCCA115_LOCUS9818</name>
</gene>
<dbReference type="PROSITE" id="PS50118">
    <property type="entry name" value="HMG_BOX_2"/>
    <property type="match status" value="1"/>
</dbReference>
<keyword evidence="1 2" id="KW-0238">DNA-binding</keyword>
<comment type="caution">
    <text evidence="5">The sequence shown here is derived from an EMBL/GenBank/DDBJ whole genome shotgun (WGS) entry which is preliminary data.</text>
</comment>
<dbReference type="EMBL" id="CAKOGP040001446">
    <property type="protein sequence ID" value="CAJ1945673.1"/>
    <property type="molecule type" value="Genomic_DNA"/>
</dbReference>
<evidence type="ECO:0000313" key="5">
    <source>
        <dbReference type="EMBL" id="CAJ1945673.1"/>
    </source>
</evidence>
<evidence type="ECO:0000259" key="4">
    <source>
        <dbReference type="PROSITE" id="PS50118"/>
    </source>
</evidence>
<dbReference type="CDD" id="cd00084">
    <property type="entry name" value="HMG-box_SF"/>
    <property type="match status" value="1"/>
</dbReference>
<dbReference type="GO" id="GO:0003677">
    <property type="term" value="F:DNA binding"/>
    <property type="evidence" value="ECO:0007669"/>
    <property type="project" value="UniProtKB-UniRule"/>
</dbReference>
<dbReference type="PANTHER" id="PTHR48112">
    <property type="entry name" value="HIGH MOBILITY GROUP PROTEIN DSP1"/>
    <property type="match status" value="1"/>
</dbReference>
<accession>A0AAD2FKS9</accession>
<feature type="domain" description="HMG box" evidence="4">
    <location>
        <begin position="135"/>
        <end position="238"/>
    </location>
</feature>
<feature type="region of interest" description="Disordered" evidence="3">
    <location>
        <begin position="85"/>
        <end position="140"/>
    </location>
</feature>
<dbReference type="SMART" id="SM00398">
    <property type="entry name" value="HMG"/>
    <property type="match status" value="1"/>
</dbReference>
<feature type="region of interest" description="Disordered" evidence="3">
    <location>
        <begin position="306"/>
        <end position="332"/>
    </location>
</feature>
<dbReference type="Gene3D" id="1.10.30.10">
    <property type="entry name" value="High mobility group box domain"/>
    <property type="match status" value="1"/>
</dbReference>
<feature type="compositionally biased region" description="Low complexity" evidence="3">
    <location>
        <begin position="306"/>
        <end position="319"/>
    </location>
</feature>
<dbReference type="GO" id="GO:0005634">
    <property type="term" value="C:nucleus"/>
    <property type="evidence" value="ECO:0007669"/>
    <property type="project" value="UniProtKB-UniRule"/>
</dbReference>
<feature type="region of interest" description="Disordered" evidence="3">
    <location>
        <begin position="444"/>
        <end position="464"/>
    </location>
</feature>
<feature type="DNA-binding region" description="HMG box" evidence="2">
    <location>
        <begin position="135"/>
        <end position="238"/>
    </location>
</feature>
<reference evidence="5" key="1">
    <citation type="submission" date="2023-08" db="EMBL/GenBank/DDBJ databases">
        <authorList>
            <person name="Audoor S."/>
            <person name="Bilcke G."/>
        </authorList>
    </citation>
    <scope>NUCLEOTIDE SEQUENCE</scope>
</reference>
<protein>
    <recommendedName>
        <fullName evidence="4">HMG box domain-containing protein</fullName>
    </recommendedName>
</protein>
<dbReference type="AlphaFoldDB" id="A0AAD2FKS9"/>
<evidence type="ECO:0000256" key="3">
    <source>
        <dbReference type="SAM" id="MobiDB-lite"/>
    </source>
</evidence>
<dbReference type="Proteomes" id="UP001295423">
    <property type="component" value="Unassembled WGS sequence"/>
</dbReference>
<evidence type="ECO:0000313" key="6">
    <source>
        <dbReference type="Proteomes" id="UP001295423"/>
    </source>
</evidence>
<dbReference type="InterPro" id="IPR009071">
    <property type="entry name" value="HMG_box_dom"/>
</dbReference>
<feature type="compositionally biased region" description="Polar residues" evidence="3">
    <location>
        <begin position="320"/>
        <end position="331"/>
    </location>
</feature>
<name>A0AAD2FKS9_9STRA</name>
<dbReference type="Pfam" id="PF00505">
    <property type="entry name" value="HMG_box"/>
    <property type="match status" value="1"/>
</dbReference>
<organism evidence="5 6">
    <name type="scientific">Cylindrotheca closterium</name>
    <dbReference type="NCBI Taxonomy" id="2856"/>
    <lineage>
        <taxon>Eukaryota</taxon>
        <taxon>Sar</taxon>
        <taxon>Stramenopiles</taxon>
        <taxon>Ochrophyta</taxon>
        <taxon>Bacillariophyta</taxon>
        <taxon>Bacillariophyceae</taxon>
        <taxon>Bacillariophycidae</taxon>
        <taxon>Bacillariales</taxon>
        <taxon>Bacillariaceae</taxon>
        <taxon>Cylindrotheca</taxon>
    </lineage>
</organism>
<feature type="region of interest" description="Disordered" evidence="3">
    <location>
        <begin position="152"/>
        <end position="191"/>
    </location>
</feature>
<evidence type="ECO:0000256" key="2">
    <source>
        <dbReference type="PROSITE-ProRule" id="PRU00267"/>
    </source>
</evidence>